<dbReference type="RefSeq" id="WP_169143282.1">
    <property type="nucleotide sequence ID" value="NZ_WTVS01000098.1"/>
</dbReference>
<comment type="caution">
    <text evidence="2">The sequence shown here is derived from an EMBL/GenBank/DDBJ whole genome shotgun (WGS) entry which is preliminary data.</text>
</comment>
<dbReference type="EMBL" id="WTVS01000098">
    <property type="protein sequence ID" value="NMG00767.1"/>
    <property type="molecule type" value="Genomic_DNA"/>
</dbReference>
<feature type="transmembrane region" description="Helical" evidence="1">
    <location>
        <begin position="148"/>
        <end position="166"/>
    </location>
</feature>
<evidence type="ECO:0000313" key="2">
    <source>
        <dbReference type="EMBL" id="NMG00767.1"/>
    </source>
</evidence>
<feature type="transmembrane region" description="Helical" evidence="1">
    <location>
        <begin position="172"/>
        <end position="191"/>
    </location>
</feature>
<name>A0ABX1NN83_9RHOO</name>
<evidence type="ECO:0000313" key="3">
    <source>
        <dbReference type="Proteomes" id="UP000634522"/>
    </source>
</evidence>
<keyword evidence="1" id="KW-1133">Transmembrane helix</keyword>
<reference evidence="2 3" key="1">
    <citation type="submission" date="2019-12" db="EMBL/GenBank/DDBJ databases">
        <title>Comparative genomics gives insights into the taxonomy of the Azoarcus-Aromatoleum group and reveals separate origins of nif in the plant-associated Azoarcus and non-plant-associated Aromatoleum sub-groups.</title>
        <authorList>
            <person name="Lafos M."/>
            <person name="Maluk M."/>
            <person name="Batista M."/>
            <person name="Junghare M."/>
            <person name="Carmona M."/>
            <person name="Faoro H."/>
            <person name="Cruz L.M."/>
            <person name="Battistoni F."/>
            <person name="De Souza E."/>
            <person name="Pedrosa F."/>
            <person name="Chen W.-M."/>
            <person name="Poole P.S."/>
            <person name="Dixon R.A."/>
            <person name="James E.K."/>
        </authorList>
    </citation>
    <scope>NUCLEOTIDE SEQUENCE [LARGE SCALE GENOMIC DNA]</scope>
    <source>
        <strain evidence="2 3">T</strain>
    </source>
</reference>
<dbReference type="Proteomes" id="UP000634522">
    <property type="component" value="Unassembled WGS sequence"/>
</dbReference>
<sequence length="231" mass="25127">MKSAERSLKSLNFAWHVALATADAIVLAIFVAPELITSATTTQLGLYRALGAAVLPIVVLLLMNVMSSNFKAMLVYWKPHGWLPGCEAFTKYGPADHRVDMVQLKKNVGAWTDEPKDQNSKWYKLYKQVETFPEVAYAQKDFLMYRDMAVLSLPLIVIAPLGLHISDARTNALWIGAAMFVVQYVLTAISARNAGERFVCNVLAVHSAKKVTTPKAPAAAKATSSSGSAAA</sequence>
<keyword evidence="1" id="KW-0472">Membrane</keyword>
<protein>
    <submittedName>
        <fullName evidence="2">Uncharacterized protein</fullName>
    </submittedName>
</protein>
<feature type="transmembrane region" description="Helical" evidence="1">
    <location>
        <begin position="44"/>
        <end position="63"/>
    </location>
</feature>
<feature type="transmembrane region" description="Helical" evidence="1">
    <location>
        <begin position="12"/>
        <end position="32"/>
    </location>
</feature>
<gene>
    <name evidence="2" type="ORF">GPA27_25620</name>
</gene>
<evidence type="ECO:0000256" key="1">
    <source>
        <dbReference type="SAM" id="Phobius"/>
    </source>
</evidence>
<proteinExistence type="predicted"/>
<keyword evidence="1" id="KW-0812">Transmembrane</keyword>
<keyword evidence="3" id="KW-1185">Reference proteome</keyword>
<organism evidence="2 3">
    <name type="scientific">Aromatoleum toluolicum</name>
    <dbReference type="NCBI Taxonomy" id="90060"/>
    <lineage>
        <taxon>Bacteria</taxon>
        <taxon>Pseudomonadati</taxon>
        <taxon>Pseudomonadota</taxon>
        <taxon>Betaproteobacteria</taxon>
        <taxon>Rhodocyclales</taxon>
        <taxon>Rhodocyclaceae</taxon>
        <taxon>Aromatoleum</taxon>
    </lineage>
</organism>
<accession>A0ABX1NN83</accession>